<keyword evidence="5" id="KW-0460">Magnesium</keyword>
<dbReference type="GO" id="GO:0010945">
    <property type="term" value="F:coenzyme A diphosphatase activity"/>
    <property type="evidence" value="ECO:0007669"/>
    <property type="project" value="InterPro"/>
</dbReference>
<comment type="cofactor">
    <cofactor evidence="1">
        <name>Mn(2+)</name>
        <dbReference type="ChEBI" id="CHEBI:29035"/>
    </cofactor>
</comment>
<evidence type="ECO:0000256" key="1">
    <source>
        <dbReference type="ARBA" id="ARBA00001936"/>
    </source>
</evidence>
<dbReference type="Gene3D" id="3.90.79.10">
    <property type="entry name" value="Nucleoside Triphosphate Pyrophosphohydrolase"/>
    <property type="match status" value="1"/>
</dbReference>
<dbReference type="KEGG" id="caz:CARG_00630"/>
<dbReference type="PANTHER" id="PTHR12992:SF11">
    <property type="entry name" value="MITOCHONDRIAL COENZYME A DIPHOSPHATASE NUDT8"/>
    <property type="match status" value="1"/>
</dbReference>
<dbReference type="SUPFAM" id="SSF55811">
    <property type="entry name" value="Nudix"/>
    <property type="match status" value="1"/>
</dbReference>
<dbReference type="GO" id="GO:0046872">
    <property type="term" value="F:metal ion binding"/>
    <property type="evidence" value="ECO:0007669"/>
    <property type="project" value="UniProtKB-KW"/>
</dbReference>
<dbReference type="eggNOG" id="COG0494">
    <property type="taxonomic scope" value="Bacteria"/>
</dbReference>
<proteinExistence type="predicted"/>
<sequence>MGQRSDLPEVPQWLSPLAEATHSGRFYEAISARSRYTTHPVSSAVLMLFAGNHLDDATVLLTHRNPSMRAHSGQVAFPGGRIDPEDETVVDAALREAQEETGIDPRGVDIVGVLDGVAVRSAAQAVAPVVGFWRQRSPYGVVSPAEADDVFEAPIAELVAPENRLRVGHKGWQGPAFRHRGYVIWGFTGGLLDAALRSSGWLEPLPPGEPEPLFEVLRASRNGERTDLD</sequence>
<keyword evidence="3" id="KW-0479">Metal-binding</keyword>
<comment type="cofactor">
    <cofactor evidence="2">
        <name>Mg(2+)</name>
        <dbReference type="ChEBI" id="CHEBI:18420"/>
    </cofactor>
</comment>
<dbReference type="InterPro" id="IPR045121">
    <property type="entry name" value="CoAse"/>
</dbReference>
<protein>
    <recommendedName>
        <fullName evidence="7">Nudix hydrolase domain-containing protein</fullName>
    </recommendedName>
</protein>
<evidence type="ECO:0000256" key="3">
    <source>
        <dbReference type="ARBA" id="ARBA00022723"/>
    </source>
</evidence>
<organism evidence="8 9">
    <name type="scientific">Corynebacterium argentoratense DSM 44202</name>
    <dbReference type="NCBI Taxonomy" id="1348662"/>
    <lineage>
        <taxon>Bacteria</taxon>
        <taxon>Bacillati</taxon>
        <taxon>Actinomycetota</taxon>
        <taxon>Actinomycetes</taxon>
        <taxon>Mycobacteriales</taxon>
        <taxon>Corynebacteriaceae</taxon>
        <taxon>Corynebacterium</taxon>
    </lineage>
</organism>
<evidence type="ECO:0000313" key="9">
    <source>
        <dbReference type="Proteomes" id="UP000016943"/>
    </source>
</evidence>
<dbReference type="CDD" id="cd03426">
    <property type="entry name" value="NUDIX_CoAse_Nudt7"/>
    <property type="match status" value="1"/>
</dbReference>
<dbReference type="GeneID" id="78249009"/>
<evidence type="ECO:0000313" key="8">
    <source>
        <dbReference type="EMBL" id="AGU14325.1"/>
    </source>
</evidence>
<accession>U3GSC1</accession>
<evidence type="ECO:0000256" key="6">
    <source>
        <dbReference type="ARBA" id="ARBA00023211"/>
    </source>
</evidence>
<dbReference type="Pfam" id="PF00293">
    <property type="entry name" value="NUDIX"/>
    <property type="match status" value="1"/>
</dbReference>
<dbReference type="HOGENOM" id="CLU_040940_3_1_11"/>
<feature type="domain" description="Nudix hydrolase" evidence="7">
    <location>
        <begin position="37"/>
        <end position="179"/>
    </location>
</feature>
<evidence type="ECO:0000256" key="2">
    <source>
        <dbReference type="ARBA" id="ARBA00001946"/>
    </source>
</evidence>
<dbReference type="PATRIC" id="fig|1348662.3.peg.120"/>
<keyword evidence="4" id="KW-0378">Hydrolase</keyword>
<keyword evidence="9" id="KW-1185">Reference proteome</keyword>
<dbReference type="OrthoDB" id="9802805at2"/>
<dbReference type="AlphaFoldDB" id="U3GSC1"/>
<name>U3GSC1_9CORY</name>
<dbReference type="PROSITE" id="PS51462">
    <property type="entry name" value="NUDIX"/>
    <property type="match status" value="1"/>
</dbReference>
<keyword evidence="6" id="KW-0464">Manganese</keyword>
<reference evidence="8 9" key="1">
    <citation type="journal article" date="2013" name="Genome Announc.">
        <title>Whole-Genome Sequence of the Clinical Strain Corynebacterium argentoratense DSM 44202, Isolated from a Human Throat Specimen.</title>
        <authorList>
            <person name="Bomholt C."/>
            <person name="Glaub A."/>
            <person name="Gravermann K."/>
            <person name="Albersmeier A."/>
            <person name="Brinkrolf K."/>
            <person name="Ruckert C."/>
            <person name="Tauch A."/>
        </authorList>
    </citation>
    <scope>NUCLEOTIDE SEQUENCE [LARGE SCALE GENOMIC DNA]</scope>
    <source>
        <strain evidence="8">DSM 44202</strain>
    </source>
</reference>
<evidence type="ECO:0000259" key="7">
    <source>
        <dbReference type="PROSITE" id="PS51462"/>
    </source>
</evidence>
<dbReference type="RefSeq" id="WP_020975447.1">
    <property type="nucleotide sequence ID" value="NC_022198.1"/>
</dbReference>
<dbReference type="Proteomes" id="UP000016943">
    <property type="component" value="Chromosome"/>
</dbReference>
<evidence type="ECO:0000256" key="5">
    <source>
        <dbReference type="ARBA" id="ARBA00022842"/>
    </source>
</evidence>
<dbReference type="InterPro" id="IPR015797">
    <property type="entry name" value="NUDIX_hydrolase-like_dom_sf"/>
</dbReference>
<dbReference type="EMBL" id="CP006365">
    <property type="protein sequence ID" value="AGU14325.1"/>
    <property type="molecule type" value="Genomic_DNA"/>
</dbReference>
<gene>
    <name evidence="8" type="ORF">CARG_00630</name>
</gene>
<evidence type="ECO:0000256" key="4">
    <source>
        <dbReference type="ARBA" id="ARBA00022801"/>
    </source>
</evidence>
<dbReference type="PANTHER" id="PTHR12992">
    <property type="entry name" value="NUDIX HYDROLASE"/>
    <property type="match status" value="1"/>
</dbReference>
<dbReference type="InterPro" id="IPR000086">
    <property type="entry name" value="NUDIX_hydrolase_dom"/>
</dbReference>
<dbReference type="STRING" id="1348662.CARG_00630"/>